<dbReference type="GO" id="GO:0016020">
    <property type="term" value="C:membrane"/>
    <property type="evidence" value="ECO:0007669"/>
    <property type="project" value="UniProtKB-SubCell"/>
</dbReference>
<feature type="transmembrane region" description="Helical" evidence="6">
    <location>
        <begin position="211"/>
        <end position="238"/>
    </location>
</feature>
<accession>S7W8F1</accession>
<dbReference type="PANTHER" id="PTHR22950">
    <property type="entry name" value="AMINO ACID TRANSPORTER"/>
    <property type="match status" value="1"/>
</dbReference>
<feature type="transmembrane region" description="Helical" evidence="6">
    <location>
        <begin position="357"/>
        <end position="374"/>
    </location>
</feature>
<dbReference type="VEuPathDB" id="MicrosporidiaDB:SLOPH_125"/>
<evidence type="ECO:0000313" key="8">
    <source>
        <dbReference type="EMBL" id="EPR78017.1"/>
    </source>
</evidence>
<feature type="transmembrane region" description="Helical" evidence="6">
    <location>
        <begin position="181"/>
        <end position="199"/>
    </location>
</feature>
<feature type="transmembrane region" description="Helical" evidence="6">
    <location>
        <begin position="258"/>
        <end position="283"/>
    </location>
</feature>
<dbReference type="PROSITE" id="PS51257">
    <property type="entry name" value="PROKAR_LIPOPROTEIN"/>
    <property type="match status" value="1"/>
</dbReference>
<organism evidence="8 9">
    <name type="scientific">Spraguea lophii (strain 42_110)</name>
    <name type="common">Microsporidian parasite</name>
    <dbReference type="NCBI Taxonomy" id="1358809"/>
    <lineage>
        <taxon>Eukaryota</taxon>
        <taxon>Fungi</taxon>
        <taxon>Fungi incertae sedis</taxon>
        <taxon>Microsporidia</taxon>
        <taxon>Spragueidae</taxon>
        <taxon>Spraguea</taxon>
    </lineage>
</organism>
<feature type="transmembrane region" description="Helical" evidence="6">
    <location>
        <begin position="325"/>
        <end position="345"/>
    </location>
</feature>
<dbReference type="STRING" id="1358809.S7W8F1"/>
<feature type="transmembrane region" description="Helical" evidence="6">
    <location>
        <begin position="295"/>
        <end position="313"/>
    </location>
</feature>
<dbReference type="OrthoDB" id="438545at2759"/>
<dbReference type="EMBL" id="ATCN01001092">
    <property type="protein sequence ID" value="EPR78017.1"/>
    <property type="molecule type" value="Genomic_DNA"/>
</dbReference>
<comment type="caution">
    <text evidence="8">The sequence shown here is derived from an EMBL/GenBank/DDBJ whole genome shotgun (WGS) entry which is preliminary data.</text>
</comment>
<dbReference type="OMA" id="QFANDDA"/>
<dbReference type="AlphaFoldDB" id="S7W8F1"/>
<feature type="transmembrane region" description="Helical" evidence="6">
    <location>
        <begin position="107"/>
        <end position="132"/>
    </location>
</feature>
<name>S7W8F1_SPRLO</name>
<dbReference type="Proteomes" id="UP000014978">
    <property type="component" value="Unassembled WGS sequence"/>
</dbReference>
<reference evidence="9" key="1">
    <citation type="journal article" date="2013" name="PLoS Genet.">
        <title>The genome of Spraguea lophii and the basis of host-microsporidian interactions.</title>
        <authorList>
            <person name="Campbell S.E."/>
            <person name="Williams T.A."/>
            <person name="Yousuf A."/>
            <person name="Soanes D.M."/>
            <person name="Paszkiewicz K.H."/>
            <person name="Williams B.A.P."/>
        </authorList>
    </citation>
    <scope>NUCLEOTIDE SEQUENCE [LARGE SCALE GENOMIC DNA]</scope>
    <source>
        <strain evidence="9">42_110</strain>
    </source>
</reference>
<sequence length="379" mass="42270">MFIRELISPCSNLLNAMLGCGITLFPEAFQTYGLIPSVGFIILSSILSILCLNLYITVNSRIGKSSTISTIALYIYPPLKLVADITIILQCLSCCLAYITLIKTQTAYILTLCNFKIGVWLPLYVFIIFVIFFSSLGKLDKLKFLSIMSVSSIIIVVIISAAILTIKREGSLPLMDIQPSLLGRVGTFIFAFTCHPAVLDVQNELNHQPLFFFQVVIVLVNIIGALIFIFFGIINSYIYDFSGGKEWLLVIENNALGIITRILVLIIVTPSIPLQMMIAIKCFVNLLNNNFAKSFTFRLFLSFISLTTIYIMSLTNIRFSNVIDLIGASVTIVVCFILPSLYYMLMDKKKKDIFNSIIAPLLIIIGVSITGMTIKSKYF</sequence>
<evidence type="ECO:0000259" key="7">
    <source>
        <dbReference type="Pfam" id="PF01490"/>
    </source>
</evidence>
<evidence type="ECO:0000256" key="4">
    <source>
        <dbReference type="ARBA" id="ARBA00022989"/>
    </source>
</evidence>
<protein>
    <submittedName>
        <fullName evidence="8">Amino acid transporter</fullName>
    </submittedName>
</protein>
<feature type="transmembrane region" description="Helical" evidence="6">
    <location>
        <begin position="79"/>
        <end position="101"/>
    </location>
</feature>
<feature type="transmembrane region" description="Helical" evidence="6">
    <location>
        <begin position="35"/>
        <end position="58"/>
    </location>
</feature>
<keyword evidence="3 6" id="KW-0812">Transmembrane</keyword>
<dbReference type="HOGENOM" id="CLU_710127_0_0_1"/>
<evidence type="ECO:0000256" key="5">
    <source>
        <dbReference type="ARBA" id="ARBA00023136"/>
    </source>
</evidence>
<dbReference type="Pfam" id="PF01490">
    <property type="entry name" value="Aa_trans"/>
    <property type="match status" value="1"/>
</dbReference>
<keyword evidence="4 6" id="KW-1133">Transmembrane helix</keyword>
<evidence type="ECO:0000256" key="1">
    <source>
        <dbReference type="ARBA" id="ARBA00004141"/>
    </source>
</evidence>
<feature type="transmembrane region" description="Helical" evidence="6">
    <location>
        <begin position="12"/>
        <end position="29"/>
    </location>
</feature>
<gene>
    <name evidence="8" type="ORF">SLOPH_125</name>
</gene>
<dbReference type="InParanoid" id="S7W8F1"/>
<dbReference type="InterPro" id="IPR013057">
    <property type="entry name" value="AA_transpt_TM"/>
</dbReference>
<dbReference type="GO" id="GO:0015179">
    <property type="term" value="F:L-amino acid transmembrane transporter activity"/>
    <property type="evidence" value="ECO:0007669"/>
    <property type="project" value="TreeGrafter"/>
</dbReference>
<keyword evidence="9" id="KW-1185">Reference proteome</keyword>
<evidence type="ECO:0000256" key="6">
    <source>
        <dbReference type="SAM" id="Phobius"/>
    </source>
</evidence>
<feature type="transmembrane region" description="Helical" evidence="6">
    <location>
        <begin position="144"/>
        <end position="166"/>
    </location>
</feature>
<evidence type="ECO:0000256" key="2">
    <source>
        <dbReference type="ARBA" id="ARBA00008066"/>
    </source>
</evidence>
<evidence type="ECO:0000256" key="3">
    <source>
        <dbReference type="ARBA" id="ARBA00022692"/>
    </source>
</evidence>
<comment type="similarity">
    <text evidence="2">Belongs to the amino acid/polyamine transporter 2 family.</text>
</comment>
<comment type="subcellular location">
    <subcellularLocation>
        <location evidence="1">Membrane</location>
        <topology evidence="1">Multi-pass membrane protein</topology>
    </subcellularLocation>
</comment>
<keyword evidence="5 6" id="KW-0472">Membrane</keyword>
<evidence type="ECO:0000313" key="9">
    <source>
        <dbReference type="Proteomes" id="UP000014978"/>
    </source>
</evidence>
<feature type="domain" description="Amino acid transporter transmembrane" evidence="7">
    <location>
        <begin position="12"/>
        <end position="373"/>
    </location>
</feature>
<proteinExistence type="inferred from homology"/>